<evidence type="ECO:0000313" key="10">
    <source>
        <dbReference type="EMBL" id="MBM9460910.1"/>
    </source>
</evidence>
<comment type="catalytic activity">
    <reaction evidence="5">
        <text>pyridoxamine 5'-phosphate + O2 + H2O = pyridoxal 5'-phosphate + H2O2 + NH4(+)</text>
        <dbReference type="Rhea" id="RHEA:15817"/>
        <dbReference type="ChEBI" id="CHEBI:15377"/>
        <dbReference type="ChEBI" id="CHEBI:15379"/>
        <dbReference type="ChEBI" id="CHEBI:16240"/>
        <dbReference type="ChEBI" id="CHEBI:28938"/>
        <dbReference type="ChEBI" id="CHEBI:58451"/>
        <dbReference type="ChEBI" id="CHEBI:597326"/>
        <dbReference type="EC" id="1.4.3.5"/>
    </reaction>
</comment>
<dbReference type="InterPro" id="IPR019740">
    <property type="entry name" value="Pyridox_Oxase_CS"/>
</dbReference>
<keyword evidence="2 5" id="KW-0285">Flavoprotein</keyword>
<dbReference type="Proteomes" id="UP000663791">
    <property type="component" value="Unassembled WGS sequence"/>
</dbReference>
<dbReference type="GO" id="GO:0010181">
    <property type="term" value="F:FMN binding"/>
    <property type="evidence" value="ECO:0007669"/>
    <property type="project" value="UniProtKB-UniRule"/>
</dbReference>
<proteinExistence type="inferred from homology"/>
<evidence type="ECO:0000256" key="3">
    <source>
        <dbReference type="ARBA" id="ARBA00022643"/>
    </source>
</evidence>
<feature type="binding site" evidence="5 6">
    <location>
        <position position="83"/>
    </location>
    <ligand>
        <name>substrate</name>
    </ligand>
</feature>
<feature type="domain" description="Pyridoxine 5'-phosphate oxidase dimerisation C-terminal" evidence="9">
    <location>
        <begin position="193"/>
        <end position="233"/>
    </location>
</feature>
<organism evidence="10 11">
    <name type="scientific">Nocardioides faecalis</name>
    <dbReference type="NCBI Taxonomy" id="2803858"/>
    <lineage>
        <taxon>Bacteria</taxon>
        <taxon>Bacillati</taxon>
        <taxon>Actinomycetota</taxon>
        <taxon>Actinomycetes</taxon>
        <taxon>Propionibacteriales</taxon>
        <taxon>Nocardioidaceae</taxon>
        <taxon>Nocardioides</taxon>
    </lineage>
</organism>
<dbReference type="InterPro" id="IPR019576">
    <property type="entry name" value="Pyridoxamine_oxidase_dimer_C"/>
</dbReference>
<feature type="binding site" evidence="5 6">
    <location>
        <begin position="212"/>
        <end position="214"/>
    </location>
    <ligand>
        <name>substrate</name>
    </ligand>
</feature>
<keyword evidence="3 5" id="KW-0288">FMN</keyword>
<dbReference type="NCBIfam" id="TIGR00558">
    <property type="entry name" value="pdxH"/>
    <property type="match status" value="1"/>
</dbReference>
<evidence type="ECO:0000259" key="8">
    <source>
        <dbReference type="Pfam" id="PF01243"/>
    </source>
</evidence>
<name>A0A938Y7W5_9ACTN</name>
<evidence type="ECO:0000256" key="1">
    <source>
        <dbReference type="ARBA" id="ARBA00007301"/>
    </source>
</evidence>
<accession>A0A938Y7W5</accession>
<gene>
    <name evidence="5 10" type="primary">pdxH</name>
    <name evidence="10" type="ORF">JK386_13480</name>
</gene>
<dbReference type="InterPro" id="IPR011576">
    <property type="entry name" value="Pyridox_Oxase_N"/>
</dbReference>
<comment type="catalytic activity">
    <reaction evidence="5">
        <text>pyridoxine 5'-phosphate + O2 = pyridoxal 5'-phosphate + H2O2</text>
        <dbReference type="Rhea" id="RHEA:15149"/>
        <dbReference type="ChEBI" id="CHEBI:15379"/>
        <dbReference type="ChEBI" id="CHEBI:16240"/>
        <dbReference type="ChEBI" id="CHEBI:58589"/>
        <dbReference type="ChEBI" id="CHEBI:597326"/>
        <dbReference type="EC" id="1.4.3.5"/>
    </reaction>
</comment>
<feature type="binding site" evidence="5 6">
    <location>
        <position position="148"/>
    </location>
    <ligand>
        <name>substrate</name>
    </ligand>
</feature>
<evidence type="ECO:0000256" key="5">
    <source>
        <dbReference type="HAMAP-Rule" id="MF_01629"/>
    </source>
</evidence>
<dbReference type="PIRSF" id="PIRSF000190">
    <property type="entry name" value="Pyd_amn-ph_oxd"/>
    <property type="match status" value="1"/>
</dbReference>
<evidence type="ECO:0000256" key="6">
    <source>
        <dbReference type="PIRSR" id="PIRSR000190-1"/>
    </source>
</evidence>
<evidence type="ECO:0000313" key="11">
    <source>
        <dbReference type="Proteomes" id="UP000663791"/>
    </source>
</evidence>
<dbReference type="GO" id="GO:0004733">
    <property type="term" value="F:pyridoxamine phosphate oxidase activity"/>
    <property type="evidence" value="ECO:0007669"/>
    <property type="project" value="UniProtKB-UniRule"/>
</dbReference>
<comment type="subunit">
    <text evidence="5">Homodimer.</text>
</comment>
<feature type="binding site" evidence="5 7">
    <location>
        <position position="206"/>
    </location>
    <ligand>
        <name>FMN</name>
        <dbReference type="ChEBI" id="CHEBI:58210"/>
    </ligand>
</feature>
<feature type="domain" description="Pyridoxamine 5'-phosphate oxidase N-terminal" evidence="8">
    <location>
        <begin position="52"/>
        <end position="179"/>
    </location>
</feature>
<evidence type="ECO:0000256" key="7">
    <source>
        <dbReference type="PIRSR" id="PIRSR000190-2"/>
    </source>
</evidence>
<comment type="cofactor">
    <cofactor evidence="5 7">
        <name>FMN</name>
        <dbReference type="ChEBI" id="CHEBI:58210"/>
    </cofactor>
    <text evidence="5 7">Binds 1 FMN per subunit.</text>
</comment>
<feature type="binding site" evidence="5 6">
    <location>
        <position position="144"/>
    </location>
    <ligand>
        <name>substrate</name>
    </ligand>
</feature>
<dbReference type="PROSITE" id="PS01064">
    <property type="entry name" value="PYRIDOX_OXIDASE"/>
    <property type="match status" value="1"/>
</dbReference>
<evidence type="ECO:0000259" key="9">
    <source>
        <dbReference type="Pfam" id="PF10590"/>
    </source>
</evidence>
<feature type="binding site" evidence="5 7">
    <location>
        <begin position="78"/>
        <end position="83"/>
    </location>
    <ligand>
        <name>FMN</name>
        <dbReference type="ChEBI" id="CHEBI:58210"/>
    </ligand>
</feature>
<comment type="similarity">
    <text evidence="1 5">Belongs to the pyridoxamine 5'-phosphate oxidase family.</text>
</comment>
<dbReference type="InterPro" id="IPR012349">
    <property type="entry name" value="Split_barrel_FMN-bd"/>
</dbReference>
<feature type="binding site" evidence="6">
    <location>
        <begin position="25"/>
        <end position="28"/>
    </location>
    <ligand>
        <name>substrate</name>
    </ligand>
</feature>
<keyword evidence="11" id="KW-1185">Reference proteome</keyword>
<feature type="binding site" evidence="5 7">
    <location>
        <begin position="97"/>
        <end position="98"/>
    </location>
    <ligand>
        <name>FMN</name>
        <dbReference type="ChEBI" id="CHEBI:58210"/>
    </ligand>
</feature>
<feature type="binding site" evidence="5 7">
    <location>
        <begin position="161"/>
        <end position="162"/>
    </location>
    <ligand>
        <name>FMN</name>
        <dbReference type="ChEBI" id="CHEBI:58210"/>
    </ligand>
</feature>
<evidence type="ECO:0000256" key="2">
    <source>
        <dbReference type="ARBA" id="ARBA00022630"/>
    </source>
</evidence>
<feature type="binding site" evidence="5 7">
    <location>
        <position position="216"/>
    </location>
    <ligand>
        <name>FMN</name>
        <dbReference type="ChEBI" id="CHEBI:58210"/>
    </ligand>
</feature>
<dbReference type="Gene3D" id="2.30.110.10">
    <property type="entry name" value="Electron Transport, Fmn-binding Protein, Chain A"/>
    <property type="match status" value="1"/>
</dbReference>
<comment type="function">
    <text evidence="5">Catalyzes the oxidation of either pyridoxine 5'-phosphate (PNP) or pyridoxamine 5'-phosphate (PMP) into pyridoxal 5'-phosphate (PLP).</text>
</comment>
<dbReference type="PANTHER" id="PTHR10851">
    <property type="entry name" value="PYRIDOXINE-5-PHOSPHATE OXIDASE"/>
    <property type="match status" value="1"/>
</dbReference>
<feature type="binding site" evidence="5 7">
    <location>
        <position position="104"/>
    </location>
    <ligand>
        <name>FMN</name>
        <dbReference type="ChEBI" id="CHEBI:58210"/>
    </ligand>
</feature>
<dbReference type="Pfam" id="PF01243">
    <property type="entry name" value="PNPOx_N"/>
    <property type="match status" value="1"/>
</dbReference>
<sequence length="233" mass="25725">MSGVHEPVPDLARDPFAVPDLATLRKEYGDAGLDEADVAADPWEQWQRWYGDAAAAGLHEPNAMIVATVDPDGTPSVRTVLLKGVATERPDDGFRFFTNTASRKGRALAAEPQCALLFPWHPLERQVRVEGTATPLPTAEVEAYFAVRPRGSQLGAWASPQSRPVAGREELEQAYAEAEERFTGTDVPVPPTWGGYRVQPTSFEFWQGRPGRLHDRISYTRTSTGWEITRLAP</sequence>
<comment type="pathway">
    <text evidence="5">Cofactor metabolism; pyridoxal 5'-phosphate salvage; pyridoxal 5'-phosphate from pyridoxamine 5'-phosphate: step 1/1.</text>
</comment>
<comment type="caution">
    <text evidence="10">The sequence shown here is derived from an EMBL/GenBank/DDBJ whole genome shotgun (WGS) entry which is preliminary data.</text>
</comment>
<protein>
    <recommendedName>
        <fullName evidence="5">Pyridoxine/pyridoxamine 5'-phosphate oxidase</fullName>
        <ecNumber evidence="5">1.4.3.5</ecNumber>
    </recommendedName>
    <alternativeName>
        <fullName evidence="5">PNP/PMP oxidase</fullName>
        <shortName evidence="5">PNPOx</shortName>
    </alternativeName>
    <alternativeName>
        <fullName evidence="5">Pyridoxal 5'-phosphate synthase</fullName>
    </alternativeName>
</protein>
<dbReference type="InterPro" id="IPR000659">
    <property type="entry name" value="Pyridox_Oxase"/>
</dbReference>
<evidence type="ECO:0000256" key="4">
    <source>
        <dbReference type="ARBA" id="ARBA00023002"/>
    </source>
</evidence>
<dbReference type="RefSeq" id="WP_205292222.1">
    <property type="nucleotide sequence ID" value="NZ_CP074406.1"/>
</dbReference>
<keyword evidence="4 5" id="KW-0560">Oxidoreductase</keyword>
<dbReference type="EMBL" id="JAERTX010000012">
    <property type="protein sequence ID" value="MBM9460910.1"/>
    <property type="molecule type" value="Genomic_DNA"/>
</dbReference>
<dbReference type="NCBIfam" id="NF004231">
    <property type="entry name" value="PRK05679.1"/>
    <property type="match status" value="1"/>
</dbReference>
<feature type="binding site" evidence="5 6">
    <location>
        <position position="152"/>
    </location>
    <ligand>
        <name>substrate</name>
    </ligand>
</feature>
<comment type="pathway">
    <text evidence="5">Cofactor metabolism; pyridoxal 5'-phosphate salvage; pyridoxal 5'-phosphate from pyridoxine 5'-phosphate: step 1/1.</text>
</comment>
<dbReference type="PANTHER" id="PTHR10851:SF0">
    <property type="entry name" value="PYRIDOXINE-5'-PHOSPHATE OXIDASE"/>
    <property type="match status" value="1"/>
</dbReference>
<dbReference type="GO" id="GO:0008615">
    <property type="term" value="P:pyridoxine biosynthetic process"/>
    <property type="evidence" value="ECO:0007669"/>
    <property type="project" value="UniProtKB-UniRule"/>
</dbReference>
<feature type="binding site" evidence="5 7">
    <location>
        <position position="103"/>
    </location>
    <ligand>
        <name>FMN</name>
        <dbReference type="ChEBI" id="CHEBI:58210"/>
    </ligand>
</feature>
<dbReference type="AlphaFoldDB" id="A0A938Y7W5"/>
<dbReference type="EC" id="1.4.3.5" evidence="5"/>
<dbReference type="HAMAP" id="MF_01629">
    <property type="entry name" value="PdxH"/>
    <property type="match status" value="1"/>
</dbReference>
<dbReference type="SUPFAM" id="SSF50475">
    <property type="entry name" value="FMN-binding split barrel"/>
    <property type="match status" value="1"/>
</dbReference>
<keyword evidence="5" id="KW-0664">Pyridoxine biosynthesis</keyword>
<dbReference type="Pfam" id="PF10590">
    <property type="entry name" value="PNP_phzG_C"/>
    <property type="match status" value="1"/>
</dbReference>
<reference evidence="10" key="1">
    <citation type="submission" date="2021-01" db="EMBL/GenBank/DDBJ databases">
        <title>Novel species in genus Nocardioides.</title>
        <authorList>
            <person name="Zhang G."/>
        </authorList>
    </citation>
    <scope>NUCLEOTIDE SEQUENCE</scope>
    <source>
        <strain evidence="10">Zg-536</strain>
    </source>
</reference>
<feature type="binding site" evidence="5 7">
    <location>
        <position position="126"/>
    </location>
    <ligand>
        <name>FMN</name>
        <dbReference type="ChEBI" id="CHEBI:58210"/>
    </ligand>
</feature>